<dbReference type="InterPro" id="IPR046335">
    <property type="entry name" value="LacI/GalR-like_sensor"/>
</dbReference>
<evidence type="ECO:0000256" key="1">
    <source>
        <dbReference type="ARBA" id="ARBA00023015"/>
    </source>
</evidence>
<dbReference type="Gene3D" id="1.10.260.40">
    <property type="entry name" value="lambda repressor-like DNA-binding domains"/>
    <property type="match status" value="1"/>
</dbReference>
<reference evidence="5 6" key="1">
    <citation type="submission" date="2016-10" db="EMBL/GenBank/DDBJ databases">
        <authorList>
            <person name="de Groot N.N."/>
        </authorList>
    </citation>
    <scope>NUCLEOTIDE SEQUENCE [LARGE SCALE GENOMIC DNA]</scope>
    <source>
        <strain evidence="5 6">DSM 26880</strain>
    </source>
</reference>
<dbReference type="PANTHER" id="PTHR30146">
    <property type="entry name" value="LACI-RELATED TRANSCRIPTIONAL REPRESSOR"/>
    <property type="match status" value="1"/>
</dbReference>
<keyword evidence="3" id="KW-0804">Transcription</keyword>
<evidence type="ECO:0000313" key="6">
    <source>
        <dbReference type="Proteomes" id="UP000199286"/>
    </source>
</evidence>
<evidence type="ECO:0000256" key="3">
    <source>
        <dbReference type="ARBA" id="ARBA00023163"/>
    </source>
</evidence>
<keyword evidence="6" id="KW-1185">Reference proteome</keyword>
<dbReference type="EMBL" id="FNPF01000005">
    <property type="protein sequence ID" value="SDY28658.1"/>
    <property type="molecule type" value="Genomic_DNA"/>
</dbReference>
<evidence type="ECO:0000259" key="4">
    <source>
        <dbReference type="PROSITE" id="PS50932"/>
    </source>
</evidence>
<organism evidence="5 6">
    <name type="scientific">Citreimonas salinaria</name>
    <dbReference type="NCBI Taxonomy" id="321339"/>
    <lineage>
        <taxon>Bacteria</taxon>
        <taxon>Pseudomonadati</taxon>
        <taxon>Pseudomonadota</taxon>
        <taxon>Alphaproteobacteria</taxon>
        <taxon>Rhodobacterales</taxon>
        <taxon>Roseobacteraceae</taxon>
        <taxon>Citreimonas</taxon>
    </lineage>
</organism>
<keyword evidence="2" id="KW-0238">DNA-binding</keyword>
<evidence type="ECO:0000256" key="2">
    <source>
        <dbReference type="ARBA" id="ARBA00023125"/>
    </source>
</evidence>
<keyword evidence="1" id="KW-0805">Transcription regulation</keyword>
<protein>
    <submittedName>
        <fullName evidence="5">Transcriptional regulator, LacI family</fullName>
    </submittedName>
</protein>
<dbReference type="InterPro" id="IPR000843">
    <property type="entry name" value="HTH_LacI"/>
</dbReference>
<dbReference type="CDD" id="cd01392">
    <property type="entry name" value="HTH_LacI"/>
    <property type="match status" value="1"/>
</dbReference>
<dbReference type="GO" id="GO:0003700">
    <property type="term" value="F:DNA-binding transcription factor activity"/>
    <property type="evidence" value="ECO:0007669"/>
    <property type="project" value="TreeGrafter"/>
</dbReference>
<dbReference type="Gene3D" id="3.40.50.2300">
    <property type="match status" value="2"/>
</dbReference>
<gene>
    <name evidence="5" type="ORF">SAMN05444340_105146</name>
</gene>
<accession>A0A1H3INK4</accession>
<dbReference type="SUPFAM" id="SSF47413">
    <property type="entry name" value="lambda repressor-like DNA-binding domains"/>
    <property type="match status" value="1"/>
</dbReference>
<dbReference type="PROSITE" id="PS50932">
    <property type="entry name" value="HTH_LACI_2"/>
    <property type="match status" value="1"/>
</dbReference>
<dbReference type="InterPro" id="IPR028082">
    <property type="entry name" value="Peripla_BP_I"/>
</dbReference>
<dbReference type="SUPFAM" id="SSF53822">
    <property type="entry name" value="Periplasmic binding protein-like I"/>
    <property type="match status" value="1"/>
</dbReference>
<dbReference type="GO" id="GO:0000976">
    <property type="term" value="F:transcription cis-regulatory region binding"/>
    <property type="evidence" value="ECO:0007669"/>
    <property type="project" value="TreeGrafter"/>
</dbReference>
<sequence>MPLMPDRAAPSPAPPVLKRATLVDVAAHAGTSTISVSRALRRPAMVSEGLRARIMQAVQELGYVSDTAASALASRRSGVIGVLIPSVADAVFGDLLDGLYDAVAATPYTLQLGNTRSDAATEERLIRIHLGQRPAGLILAGIDQSSAARAALERAECPVVQIMDLTENPVDMQVGFSHHAAARTATGHLLARGYHAPAFIGARIDPRTERRLAGYREAMAEAGLAHRARVVTTPKPSSVGMGSTLFRRLRQYAPDADAVLCNDDDLALGALFAAQRAGLSVGREIGICGFNDLDVMAAAFPALTSVRTPRREIGAAALSMIATRLWDGDVAPPIRDLGFKLMVRASTERV</sequence>
<dbReference type="PANTHER" id="PTHR30146:SF2">
    <property type="entry name" value="HTH-TYPE TRANSCRIPTIONAL REGULATOR GNTR"/>
    <property type="match status" value="1"/>
</dbReference>
<evidence type="ECO:0000313" key="5">
    <source>
        <dbReference type="EMBL" id="SDY28658.1"/>
    </source>
</evidence>
<dbReference type="Pfam" id="PF13377">
    <property type="entry name" value="Peripla_BP_3"/>
    <property type="match status" value="1"/>
</dbReference>
<dbReference type="AlphaFoldDB" id="A0A1H3INK4"/>
<dbReference type="Pfam" id="PF00356">
    <property type="entry name" value="LacI"/>
    <property type="match status" value="1"/>
</dbReference>
<name>A0A1H3INK4_9RHOB</name>
<dbReference type="CDD" id="cd01575">
    <property type="entry name" value="PBP1_GntR"/>
    <property type="match status" value="1"/>
</dbReference>
<dbReference type="InterPro" id="IPR010982">
    <property type="entry name" value="Lambda_DNA-bd_dom_sf"/>
</dbReference>
<dbReference type="Proteomes" id="UP000199286">
    <property type="component" value="Unassembled WGS sequence"/>
</dbReference>
<dbReference type="SMART" id="SM00354">
    <property type="entry name" value="HTH_LACI"/>
    <property type="match status" value="1"/>
</dbReference>
<proteinExistence type="predicted"/>
<feature type="domain" description="HTH lacI-type" evidence="4">
    <location>
        <begin position="20"/>
        <end position="74"/>
    </location>
</feature>
<dbReference type="STRING" id="321339.SAMN05444340_105146"/>